<dbReference type="EMBL" id="GGEC01074526">
    <property type="protein sequence ID" value="MBX55010.1"/>
    <property type="molecule type" value="Transcribed_RNA"/>
</dbReference>
<sequence length="203" mass="21682">MSLNMGSEMIVSNFSASGQDNHREEPKPNLNLEAPVADSAQVIFSRRPSTSASRDRHIKVNGRGRRVRMPALCAARIFQLTRELGLRSDGETVEWLLRQAEPAIIAATGTGTQPAGPVSTSSSATTASASLASVSCRVHPVTSNAGQAIFSLAAAPSCRLDLDYRHMPFTALLMQPPVAAAGAETEQRDKEEAIGNRDQQDQA</sequence>
<reference evidence="8" key="1">
    <citation type="submission" date="2018-02" db="EMBL/GenBank/DDBJ databases">
        <title>Rhizophora mucronata_Transcriptome.</title>
        <authorList>
            <person name="Meera S.P."/>
            <person name="Sreeshan A."/>
            <person name="Augustine A."/>
        </authorList>
    </citation>
    <scope>NUCLEOTIDE SEQUENCE</scope>
    <source>
        <tissue evidence="8">Leaf</tissue>
    </source>
</reference>
<evidence type="ECO:0000256" key="6">
    <source>
        <dbReference type="SAM" id="MobiDB-lite"/>
    </source>
</evidence>
<evidence type="ECO:0000256" key="3">
    <source>
        <dbReference type="ARBA" id="ARBA00023125"/>
    </source>
</evidence>
<comment type="subcellular location">
    <subcellularLocation>
        <location evidence="1">Nucleus</location>
    </subcellularLocation>
</comment>
<proteinExistence type="predicted"/>
<organism evidence="8">
    <name type="scientific">Rhizophora mucronata</name>
    <name type="common">Asiatic mangrove</name>
    <dbReference type="NCBI Taxonomy" id="61149"/>
    <lineage>
        <taxon>Eukaryota</taxon>
        <taxon>Viridiplantae</taxon>
        <taxon>Streptophyta</taxon>
        <taxon>Embryophyta</taxon>
        <taxon>Tracheophyta</taxon>
        <taxon>Spermatophyta</taxon>
        <taxon>Magnoliopsida</taxon>
        <taxon>eudicotyledons</taxon>
        <taxon>Gunneridae</taxon>
        <taxon>Pentapetalae</taxon>
        <taxon>rosids</taxon>
        <taxon>fabids</taxon>
        <taxon>Malpighiales</taxon>
        <taxon>Rhizophoraceae</taxon>
        <taxon>Rhizophora</taxon>
    </lineage>
</organism>
<dbReference type="InterPro" id="IPR005333">
    <property type="entry name" value="Transcription_factor_TCP"/>
</dbReference>
<feature type="compositionally biased region" description="Basic and acidic residues" evidence="6">
    <location>
        <begin position="185"/>
        <end position="203"/>
    </location>
</feature>
<evidence type="ECO:0000313" key="8">
    <source>
        <dbReference type="EMBL" id="MBX55010.1"/>
    </source>
</evidence>
<name>A0A2P2PJU4_RHIMU</name>
<evidence type="ECO:0000256" key="1">
    <source>
        <dbReference type="ARBA" id="ARBA00004123"/>
    </source>
</evidence>
<dbReference type="AlphaFoldDB" id="A0A2P2PJU4"/>
<dbReference type="GO" id="GO:0003700">
    <property type="term" value="F:DNA-binding transcription factor activity"/>
    <property type="evidence" value="ECO:0007669"/>
    <property type="project" value="InterPro"/>
</dbReference>
<evidence type="ECO:0000256" key="2">
    <source>
        <dbReference type="ARBA" id="ARBA00023015"/>
    </source>
</evidence>
<evidence type="ECO:0000256" key="4">
    <source>
        <dbReference type="ARBA" id="ARBA00023163"/>
    </source>
</evidence>
<protein>
    <recommendedName>
        <fullName evidence="7">TCP domain-containing protein</fullName>
    </recommendedName>
</protein>
<dbReference type="PROSITE" id="PS51369">
    <property type="entry name" value="TCP"/>
    <property type="match status" value="1"/>
</dbReference>
<accession>A0A2P2PJU4</accession>
<dbReference type="GO" id="GO:0043565">
    <property type="term" value="F:sequence-specific DNA binding"/>
    <property type="evidence" value="ECO:0007669"/>
    <property type="project" value="TreeGrafter"/>
</dbReference>
<dbReference type="Pfam" id="PF03634">
    <property type="entry name" value="TCP"/>
    <property type="match status" value="1"/>
</dbReference>
<keyword evidence="5" id="KW-0539">Nucleus</keyword>
<dbReference type="PANTHER" id="PTHR31072">
    <property type="entry name" value="TRANSCRIPTION FACTOR TCP4-RELATED"/>
    <property type="match status" value="1"/>
</dbReference>
<dbReference type="GO" id="GO:0005634">
    <property type="term" value="C:nucleus"/>
    <property type="evidence" value="ECO:0007669"/>
    <property type="project" value="UniProtKB-SubCell"/>
</dbReference>
<keyword evidence="2" id="KW-0805">Transcription regulation</keyword>
<evidence type="ECO:0000259" key="7">
    <source>
        <dbReference type="PROSITE" id="PS51369"/>
    </source>
</evidence>
<dbReference type="PANTHER" id="PTHR31072:SF91">
    <property type="entry name" value="TRANSCRIPTION FACTOR TCP6"/>
    <property type="match status" value="1"/>
</dbReference>
<dbReference type="InterPro" id="IPR017887">
    <property type="entry name" value="TF_TCP_subgr"/>
</dbReference>
<keyword evidence="3" id="KW-0238">DNA-binding</keyword>
<keyword evidence="4" id="KW-0804">Transcription</keyword>
<feature type="domain" description="TCP" evidence="7">
    <location>
        <begin position="53"/>
        <end position="107"/>
    </location>
</feature>
<feature type="region of interest" description="Disordered" evidence="6">
    <location>
        <begin position="180"/>
        <end position="203"/>
    </location>
</feature>
<evidence type="ECO:0000256" key="5">
    <source>
        <dbReference type="ARBA" id="ARBA00023242"/>
    </source>
</evidence>